<comment type="caution">
    <text evidence="2">The sequence shown here is derived from an EMBL/GenBank/DDBJ whole genome shotgun (WGS) entry which is preliminary data.</text>
</comment>
<keyword evidence="3" id="KW-1185">Reference proteome</keyword>
<dbReference type="AntiFam" id="ANF00159">
    <property type="entry name" value="Shadow ORF (opposite uvrA)"/>
</dbReference>
<evidence type="ECO:0000313" key="2">
    <source>
        <dbReference type="EMBL" id="NZA02359.1"/>
    </source>
</evidence>
<feature type="compositionally biased region" description="Low complexity" evidence="1">
    <location>
        <begin position="174"/>
        <end position="189"/>
    </location>
</feature>
<proteinExistence type="predicted"/>
<dbReference type="AlphaFoldDB" id="A0A853IYK2"/>
<evidence type="ECO:0000313" key="3">
    <source>
        <dbReference type="Proteomes" id="UP000589716"/>
    </source>
</evidence>
<protein>
    <submittedName>
        <fullName evidence="2">Uncharacterized protein</fullName>
    </submittedName>
</protein>
<feature type="region of interest" description="Disordered" evidence="1">
    <location>
        <begin position="169"/>
        <end position="197"/>
    </location>
</feature>
<gene>
    <name evidence="2" type="ORF">H0I39_12400</name>
</gene>
<accession>A0A853IYK2</accession>
<dbReference type="EMBL" id="JACCKX010000001">
    <property type="protein sequence ID" value="NZA02359.1"/>
    <property type="molecule type" value="Genomic_DNA"/>
</dbReference>
<sequence>MPHGVAQIAPGGRIRRGLQVSRRALGHQPAAAHAGAGADVDQVLGAADGVLVVLDHHQGVALVAQRVQRIEQDAVVACMQSDGRLVEHVAHALQVAAQLRRQADALRLAAAERGRAAIQREVAQADLFEEVEAALDLGDQVARDVGVTAFQRQAVEPGAQVAHAQMGELGDGNATLTPAPGSGPGSSLPQAGEVANS</sequence>
<name>A0A853IYK2_9BURK</name>
<dbReference type="Proteomes" id="UP000589716">
    <property type="component" value="Unassembled WGS sequence"/>
</dbReference>
<evidence type="ECO:0000256" key="1">
    <source>
        <dbReference type="SAM" id="MobiDB-lite"/>
    </source>
</evidence>
<reference evidence="2 3" key="1">
    <citation type="submission" date="2020-07" db="EMBL/GenBank/DDBJ databases">
        <authorList>
            <person name="Maaloum M."/>
        </authorList>
    </citation>
    <scope>NUCLEOTIDE SEQUENCE [LARGE SCALE GENOMIC DNA]</scope>
    <source>
        <strain evidence="2 3">GCS-AN-3</strain>
    </source>
</reference>
<organism evidence="2 3">
    <name type="scientific">Ottowia beijingensis</name>
    <dbReference type="NCBI Taxonomy" id="1207057"/>
    <lineage>
        <taxon>Bacteria</taxon>
        <taxon>Pseudomonadati</taxon>
        <taxon>Pseudomonadota</taxon>
        <taxon>Betaproteobacteria</taxon>
        <taxon>Burkholderiales</taxon>
        <taxon>Comamonadaceae</taxon>
        <taxon>Ottowia</taxon>
    </lineage>
</organism>